<dbReference type="Proteomes" id="UP000032408">
    <property type="component" value="Chromosome"/>
</dbReference>
<dbReference type="RefSeq" id="WP_048114816.1">
    <property type="nucleotide sequence ID" value="NZ_CP011070.1"/>
</dbReference>
<name>A0A0D5BZP9_9ARCH</name>
<dbReference type="KEGG" id="nin:NADRNF5_0222"/>
<reference evidence="1 2" key="2">
    <citation type="journal article" date="2016" name="ISME J.">
        <title>Physiological and genomic characterization of two novel marine thaumarchaeal strains indicates niche differentiation.</title>
        <authorList>
            <person name="Bayer B."/>
            <person name="Vojvoda J."/>
            <person name="Offre P."/>
            <person name="Alves R.J."/>
            <person name="Elisabeth N.H."/>
            <person name="Garcia J.A."/>
            <person name="Volland J.M."/>
            <person name="Srivastava A."/>
            <person name="Schleper C."/>
            <person name="Herndl G.J."/>
        </authorList>
    </citation>
    <scope>NUCLEOTIDE SEQUENCE [LARGE SCALE GENOMIC DNA]</scope>
    <source>
        <strain evidence="1 2">NF5</strain>
    </source>
</reference>
<dbReference type="EMBL" id="CP011070">
    <property type="protein sequence ID" value="AJW69921.1"/>
    <property type="molecule type" value="Genomic_DNA"/>
</dbReference>
<dbReference type="GeneID" id="24819471"/>
<reference evidence="2" key="1">
    <citation type="submission" date="2015-03" db="EMBL/GenBank/DDBJ databases">
        <title>Characterization of two novel Thaumarchaeota isolated from the Northern Adriatic Sea.</title>
        <authorList>
            <person name="Bayer B."/>
            <person name="Vojvoda J."/>
            <person name="Offre P."/>
            <person name="Srivastava A."/>
            <person name="Elisabeth N."/>
            <person name="Garcia J.A.L."/>
            <person name="Schleper C."/>
            <person name="Herndl G.J."/>
        </authorList>
    </citation>
    <scope>NUCLEOTIDE SEQUENCE [LARGE SCALE GENOMIC DNA]</scope>
    <source>
        <strain evidence="2">NF5</strain>
    </source>
</reference>
<organism evidence="1 2">
    <name type="scientific">Nitrosopumilus adriaticus</name>
    <dbReference type="NCBI Taxonomy" id="1580092"/>
    <lineage>
        <taxon>Archaea</taxon>
        <taxon>Nitrososphaerota</taxon>
        <taxon>Nitrososphaeria</taxon>
        <taxon>Nitrosopumilales</taxon>
        <taxon>Nitrosopumilaceae</taxon>
        <taxon>Nitrosopumilus</taxon>
    </lineage>
</organism>
<dbReference type="HOGENOM" id="CLU_202265_0_0_2"/>
<dbReference type="AlphaFoldDB" id="A0A0D5BZP9"/>
<sequence>MLKSLTMFGILIVFIFAMGIVSSAEAHPHATIDLMDSHSHEIGDKGLQENFLIHRFEQVVFSIVDFVNGILSR</sequence>
<evidence type="ECO:0000313" key="1">
    <source>
        <dbReference type="EMBL" id="AJW69921.1"/>
    </source>
</evidence>
<gene>
    <name evidence="1" type="ORF">NADRNF5_0222</name>
</gene>
<evidence type="ECO:0000313" key="2">
    <source>
        <dbReference type="Proteomes" id="UP000032408"/>
    </source>
</evidence>
<dbReference type="OrthoDB" id="3287at2157"/>
<dbReference type="STRING" id="1580092.NADRNF5_0222"/>
<keyword evidence="2" id="KW-1185">Reference proteome</keyword>
<protein>
    <submittedName>
        <fullName evidence="1">Uncharacterized protein</fullName>
    </submittedName>
</protein>
<proteinExistence type="predicted"/>
<accession>A0A0D5BZP9</accession>